<dbReference type="GO" id="GO:0004419">
    <property type="term" value="F:hydroxymethylglutaryl-CoA lyase activity"/>
    <property type="evidence" value="ECO:0007669"/>
    <property type="project" value="TreeGrafter"/>
</dbReference>
<reference evidence="5 6" key="1">
    <citation type="journal article" date="2008" name="Appl. Environ. Microbiol.">
        <title>Genomic insights into Mn(II) oxidation by the marine alphaproteobacterium Aurantimonas sp. strain SI85-9A1.</title>
        <authorList>
            <person name="Dick G.J."/>
            <person name="Podell S."/>
            <person name="Johnson H.A."/>
            <person name="Rivera-Espinoza Y."/>
            <person name="Bernier-Latmani R."/>
            <person name="McCarthy J.K."/>
            <person name="Torpey J.W."/>
            <person name="Clement B.G."/>
            <person name="Gaasterland T."/>
            <person name="Tebo B.M."/>
        </authorList>
    </citation>
    <scope>NUCLEOTIDE SEQUENCE [LARGE SCALE GENOMIC DNA]</scope>
    <source>
        <strain evidence="5 6">SI85-9A1</strain>
    </source>
</reference>
<comment type="caution">
    <text evidence="5">The sequence shown here is derived from an EMBL/GenBank/DDBJ whole genome shotgun (WGS) entry which is preliminary data.</text>
</comment>
<evidence type="ECO:0000313" key="6">
    <source>
        <dbReference type="Proteomes" id="UP000000321"/>
    </source>
</evidence>
<evidence type="ECO:0000256" key="2">
    <source>
        <dbReference type="ARBA" id="ARBA00022723"/>
    </source>
</evidence>
<organism evidence="5 6">
    <name type="scientific">Aurantimonas manganoxydans (strain ATCC BAA-1229 / DSM 21871 / SI85-9A1)</name>
    <dbReference type="NCBI Taxonomy" id="287752"/>
    <lineage>
        <taxon>Bacteria</taxon>
        <taxon>Pseudomonadati</taxon>
        <taxon>Pseudomonadota</taxon>
        <taxon>Alphaproteobacteria</taxon>
        <taxon>Hyphomicrobiales</taxon>
        <taxon>Aurantimonadaceae</taxon>
        <taxon>Aurantimonas</taxon>
    </lineage>
</organism>
<comment type="similarity">
    <text evidence="1">Belongs to the HMG-CoA lyase family.</text>
</comment>
<feature type="domain" description="Pyruvate carboxyltransferase" evidence="4">
    <location>
        <begin position="18"/>
        <end position="284"/>
    </location>
</feature>
<dbReference type="GO" id="GO:0006552">
    <property type="term" value="P:L-leucine catabolic process"/>
    <property type="evidence" value="ECO:0007669"/>
    <property type="project" value="TreeGrafter"/>
</dbReference>
<name>Q1YEM8_AURMS</name>
<keyword evidence="3 5" id="KW-0456">Lyase</keyword>
<evidence type="ECO:0000256" key="1">
    <source>
        <dbReference type="ARBA" id="ARBA00009405"/>
    </source>
</evidence>
<dbReference type="Pfam" id="PF00682">
    <property type="entry name" value="HMGL-like"/>
    <property type="match status" value="1"/>
</dbReference>
<dbReference type="PANTHER" id="PTHR42738:SF7">
    <property type="entry name" value="HYDROXYMETHYLGLUTARYL-COA LYASE"/>
    <property type="match status" value="1"/>
</dbReference>
<accession>Q1YEM8</accession>
<evidence type="ECO:0000313" key="5">
    <source>
        <dbReference type="EMBL" id="EAS48867.1"/>
    </source>
</evidence>
<dbReference type="InterPro" id="IPR043594">
    <property type="entry name" value="HMGL"/>
</dbReference>
<dbReference type="Proteomes" id="UP000000321">
    <property type="component" value="Unassembled WGS sequence"/>
</dbReference>
<dbReference type="PANTHER" id="PTHR42738">
    <property type="entry name" value="HYDROXYMETHYLGLUTARYL-COA LYASE"/>
    <property type="match status" value="1"/>
</dbReference>
<dbReference type="GO" id="GO:0046951">
    <property type="term" value="P:ketone body biosynthetic process"/>
    <property type="evidence" value="ECO:0007669"/>
    <property type="project" value="TreeGrafter"/>
</dbReference>
<dbReference type="SUPFAM" id="SSF51569">
    <property type="entry name" value="Aldolase"/>
    <property type="match status" value="1"/>
</dbReference>
<dbReference type="NCBIfam" id="NF004283">
    <property type="entry name" value="PRK05692.1"/>
    <property type="match status" value="1"/>
</dbReference>
<dbReference type="PROSITE" id="PS50991">
    <property type="entry name" value="PYR_CT"/>
    <property type="match status" value="1"/>
</dbReference>
<dbReference type="AlphaFoldDB" id="Q1YEM8"/>
<protein>
    <submittedName>
        <fullName evidence="5">Hydroxymethylglutaryl-CoA lyase</fullName>
    </submittedName>
</protein>
<dbReference type="HOGENOM" id="CLU_022138_3_2_5"/>
<dbReference type="EMBL" id="AAPJ01000007">
    <property type="protein sequence ID" value="EAS48867.1"/>
    <property type="molecule type" value="Genomic_DNA"/>
</dbReference>
<sequence length="322" mass="33852">MMDLEERITMTLSLPAKVRIVEVGPRDGLQNEPKYLPTDQKIELVRRLAAAGLTEIEVTSFTHPKWIPNLADAEEVTRAVADLPITPFALIPNRRGLDRAMAAGAKGVTLVVSVTDAHNTANLNRTTEASVTELLELEAEARQAGLKTRVSLSVVFGCPFDGAVAPEHVAQIASRFVEAGAPRIGLCDTIGVANPAQVHALSTLMLTRFPNTEFELHLHDTRGQALANTLAGLQAGIRSFDAAVGGLGGCPYAPGATGNSATEDVVAMLHAMDVATDVDPATLLDAAALLADWRDTPLDSAAWRIARSGGAACGTPAVRATA</sequence>
<dbReference type="BioCyc" id="AURANTIMONAS:SI859A1_03505-MONOMER"/>
<gene>
    <name evidence="5" type="ORF">SI859A1_03505</name>
</gene>
<dbReference type="CDD" id="cd07938">
    <property type="entry name" value="DRE_TIM_HMGL"/>
    <property type="match status" value="1"/>
</dbReference>
<dbReference type="GO" id="GO:0046872">
    <property type="term" value="F:metal ion binding"/>
    <property type="evidence" value="ECO:0007669"/>
    <property type="project" value="UniProtKB-KW"/>
</dbReference>
<evidence type="ECO:0000259" key="4">
    <source>
        <dbReference type="PROSITE" id="PS50991"/>
    </source>
</evidence>
<dbReference type="FunFam" id="3.20.20.70:FF:000071">
    <property type="entry name" value="Hydroxymethylglutaryl-CoA lyase"/>
    <property type="match status" value="1"/>
</dbReference>
<dbReference type="InterPro" id="IPR000891">
    <property type="entry name" value="PYR_CT"/>
</dbReference>
<dbReference type="Gene3D" id="3.20.20.70">
    <property type="entry name" value="Aldolase class I"/>
    <property type="match status" value="1"/>
</dbReference>
<keyword evidence="2" id="KW-0479">Metal-binding</keyword>
<proteinExistence type="inferred from homology"/>
<evidence type="ECO:0000256" key="3">
    <source>
        <dbReference type="ARBA" id="ARBA00023239"/>
    </source>
</evidence>
<keyword evidence="6" id="KW-1185">Reference proteome</keyword>
<dbReference type="RefSeq" id="WP_009211315.1">
    <property type="nucleotide sequence ID" value="NZ_CH672387.1"/>
</dbReference>
<dbReference type="InterPro" id="IPR013785">
    <property type="entry name" value="Aldolase_TIM"/>
</dbReference>